<dbReference type="GO" id="GO:0005524">
    <property type="term" value="F:ATP binding"/>
    <property type="evidence" value="ECO:0007669"/>
    <property type="project" value="UniProtKB-UniRule"/>
</dbReference>
<evidence type="ECO:0000259" key="8">
    <source>
        <dbReference type="PROSITE" id="PS50011"/>
    </source>
</evidence>
<feature type="domain" description="Protein kinase" evidence="8">
    <location>
        <begin position="243"/>
        <end position="537"/>
    </location>
</feature>
<evidence type="ECO:0000256" key="5">
    <source>
        <dbReference type="PROSITE-ProRule" id="PRU10141"/>
    </source>
</evidence>
<comment type="caution">
    <text evidence="9">The sequence shown here is derived from an EMBL/GenBank/DDBJ whole genome shotgun (WGS) entry which is preliminary data.</text>
</comment>
<keyword evidence="1" id="KW-0808">Transferase</keyword>
<dbReference type="Gene3D" id="1.10.510.10">
    <property type="entry name" value="Transferase(Phosphotransferase) domain 1"/>
    <property type="match status" value="1"/>
</dbReference>
<feature type="compositionally biased region" description="Basic and acidic residues" evidence="7">
    <location>
        <begin position="550"/>
        <end position="559"/>
    </location>
</feature>
<dbReference type="InterPro" id="IPR011009">
    <property type="entry name" value="Kinase-like_dom_sf"/>
</dbReference>
<dbReference type="PANTHER" id="PTHR44329">
    <property type="entry name" value="SERINE/THREONINE-PROTEIN KINASE TNNI3K-RELATED"/>
    <property type="match status" value="1"/>
</dbReference>
<proteinExistence type="predicted"/>
<dbReference type="InterPro" id="IPR008271">
    <property type="entry name" value="Ser/Thr_kinase_AS"/>
</dbReference>
<dbReference type="InterPro" id="IPR017441">
    <property type="entry name" value="Protein_kinase_ATP_BS"/>
</dbReference>
<evidence type="ECO:0000256" key="3">
    <source>
        <dbReference type="ARBA" id="ARBA00022777"/>
    </source>
</evidence>
<dbReference type="Gene3D" id="3.30.200.20">
    <property type="entry name" value="Phosphorylase Kinase, domain 1"/>
    <property type="match status" value="1"/>
</dbReference>
<dbReference type="AlphaFoldDB" id="A0AAW1NS74"/>
<name>A0AAW1NS74_9CHLO</name>
<dbReference type="PROSITE" id="PS50011">
    <property type="entry name" value="PROTEIN_KINASE_DOM"/>
    <property type="match status" value="1"/>
</dbReference>
<feature type="compositionally biased region" description="Polar residues" evidence="7">
    <location>
        <begin position="602"/>
        <end position="617"/>
    </location>
</feature>
<accession>A0AAW1NS74</accession>
<evidence type="ECO:0000256" key="6">
    <source>
        <dbReference type="SAM" id="Coils"/>
    </source>
</evidence>
<dbReference type="GO" id="GO:0004674">
    <property type="term" value="F:protein serine/threonine kinase activity"/>
    <property type="evidence" value="ECO:0007669"/>
    <property type="project" value="TreeGrafter"/>
</dbReference>
<evidence type="ECO:0000256" key="2">
    <source>
        <dbReference type="ARBA" id="ARBA00022741"/>
    </source>
</evidence>
<feature type="binding site" evidence="5">
    <location>
        <position position="274"/>
    </location>
    <ligand>
        <name>ATP</name>
        <dbReference type="ChEBI" id="CHEBI:30616"/>
    </ligand>
</feature>
<gene>
    <name evidence="9" type="ORF">WJX73_010673</name>
</gene>
<keyword evidence="6" id="KW-0175">Coiled coil</keyword>
<evidence type="ECO:0000256" key="1">
    <source>
        <dbReference type="ARBA" id="ARBA00022679"/>
    </source>
</evidence>
<reference evidence="9 10" key="1">
    <citation type="journal article" date="2024" name="Nat. Commun.">
        <title>Phylogenomics reveals the evolutionary origins of lichenization in chlorophyte algae.</title>
        <authorList>
            <person name="Puginier C."/>
            <person name="Libourel C."/>
            <person name="Otte J."/>
            <person name="Skaloud P."/>
            <person name="Haon M."/>
            <person name="Grisel S."/>
            <person name="Petersen M."/>
            <person name="Berrin J.G."/>
            <person name="Delaux P.M."/>
            <person name="Dal Grande F."/>
            <person name="Keller J."/>
        </authorList>
    </citation>
    <scope>NUCLEOTIDE SEQUENCE [LARGE SCALE GENOMIC DNA]</scope>
    <source>
        <strain evidence="9 10">SAG 2036</strain>
    </source>
</reference>
<keyword evidence="2 5" id="KW-0547">Nucleotide-binding</keyword>
<evidence type="ECO:0000256" key="7">
    <source>
        <dbReference type="SAM" id="MobiDB-lite"/>
    </source>
</evidence>
<dbReference type="InterPro" id="IPR000719">
    <property type="entry name" value="Prot_kinase_dom"/>
</dbReference>
<organism evidence="9 10">
    <name type="scientific">Symbiochloris irregularis</name>
    <dbReference type="NCBI Taxonomy" id="706552"/>
    <lineage>
        <taxon>Eukaryota</taxon>
        <taxon>Viridiplantae</taxon>
        <taxon>Chlorophyta</taxon>
        <taxon>core chlorophytes</taxon>
        <taxon>Trebouxiophyceae</taxon>
        <taxon>Trebouxiales</taxon>
        <taxon>Trebouxiaceae</taxon>
        <taxon>Symbiochloris</taxon>
    </lineage>
</organism>
<evidence type="ECO:0000256" key="4">
    <source>
        <dbReference type="ARBA" id="ARBA00022840"/>
    </source>
</evidence>
<dbReference type="PROSITE" id="PS00107">
    <property type="entry name" value="PROTEIN_KINASE_ATP"/>
    <property type="match status" value="1"/>
</dbReference>
<dbReference type="SMART" id="SM00220">
    <property type="entry name" value="S_TKc"/>
    <property type="match status" value="1"/>
</dbReference>
<feature type="coiled-coil region" evidence="6">
    <location>
        <begin position="64"/>
        <end position="117"/>
    </location>
</feature>
<keyword evidence="3" id="KW-0418">Kinase</keyword>
<dbReference type="Proteomes" id="UP001465755">
    <property type="component" value="Unassembled WGS sequence"/>
</dbReference>
<dbReference type="EMBL" id="JALJOQ010000125">
    <property type="protein sequence ID" value="KAK9795610.1"/>
    <property type="molecule type" value="Genomic_DNA"/>
</dbReference>
<dbReference type="Pfam" id="PF00069">
    <property type="entry name" value="Pkinase"/>
    <property type="match status" value="1"/>
</dbReference>
<dbReference type="InterPro" id="IPR051681">
    <property type="entry name" value="Ser/Thr_Kinases-Pseudokinases"/>
</dbReference>
<dbReference type="SUPFAM" id="SSF56112">
    <property type="entry name" value="Protein kinase-like (PK-like)"/>
    <property type="match status" value="1"/>
</dbReference>
<keyword evidence="10" id="KW-1185">Reference proteome</keyword>
<protein>
    <recommendedName>
        <fullName evidence="8">Protein kinase domain-containing protein</fullName>
    </recommendedName>
</protein>
<evidence type="ECO:0000313" key="9">
    <source>
        <dbReference type="EMBL" id="KAK9795610.1"/>
    </source>
</evidence>
<feature type="region of interest" description="Disordered" evidence="7">
    <location>
        <begin position="548"/>
        <end position="657"/>
    </location>
</feature>
<sequence length="671" mass="72360">MFKFADMQLLTGVKSVLQSFSNSSSIVRPGISQQGGVSESYRPAQEPSASAVQGCPFHAKPPSSATLLREIDNAERRAEHCKLNAAQLSWSSGTAAAQQSLRQLQSLHLEHQDALEELIALRLKAEEEVHSSGTLRSQLAQLQLEHQQRLTLLSATQSQLHFVQQERQRTIQENAQLVHDLAAERTSLATKEALLEQVQQEQRLLSGSLAHQRAQAVRRHEVVRTTAGELDAPDPAEMALGELAVGAHIGAGGFGEVLQAQHRQGGVLHNLALKVAKEDDLNANVTQYGRASLQNEAAVLDDVGPHENLVRMLAKCYLHKGAADRGHLRGIAYQLYLGGDVASALSLHHDAGVPLPKWFVFTVMRDAMRGLQHLHLHGVIHLDIKPGNLLLTERVHLGSSSPVQTRAVVADPGGAARIRGAGFVTGVGGGTSDYAPPEQALFTPAMGCVASDTWSWGATALQLLHPGCLPTLTQQLLAVATGSAAIPDRLVIPTLEAPWDAILPACFAWSPEDRPSDAHILQQMDTAAADSSRDPVIWRDIPCPGMATRTRCERGERISQQRKGGRTPNSGQRGPHLLGALSPPQTICQSRIPRPEHHSGSLGATSKTMRGQHSMQNPDCPGAAASSRVNGQPEEASPKQWKGAELHQPDTMGPPCWRYTAPELQIYPTPG</sequence>
<dbReference type="PROSITE" id="PS00108">
    <property type="entry name" value="PROTEIN_KINASE_ST"/>
    <property type="match status" value="1"/>
</dbReference>
<keyword evidence="4 5" id="KW-0067">ATP-binding</keyword>
<evidence type="ECO:0000313" key="10">
    <source>
        <dbReference type="Proteomes" id="UP001465755"/>
    </source>
</evidence>